<sequence>MINLKPIKVYLNSDLDKLNILKDNKNKPGIYSWINNINNKIYVGSSINLTTRFYKYYSVKNLTLHNTIIHNALLKYGYTNFSLAILEYVSIEEDLIRREQYYIDKLKPEYNILTKAGSSLGFKHKEETLVFFKEERKLTEEARNNLSIAATGRILPQNVRDKIANKRKGVILSDETRTKISDAAIKHVGVKINVINTQTNENLSFDTLTKAATYLNVSRTAISKALKTGKEIKNIYAIKAYVK</sequence>
<dbReference type="GeneID" id="30513389"/>
<dbReference type="SUPFAM" id="SSF64496">
    <property type="entry name" value="DNA-binding domain of intron-encoded endonucleases"/>
    <property type="match status" value="1"/>
</dbReference>
<dbReference type="PROSITE" id="PS50164">
    <property type="entry name" value="GIY_YIG"/>
    <property type="match status" value="1"/>
</dbReference>
<dbReference type="Pfam" id="PF01541">
    <property type="entry name" value="GIY-YIG"/>
    <property type="match status" value="1"/>
</dbReference>
<geneLocation type="mitochondrion" evidence="2"/>
<dbReference type="AlphaFoldDB" id="A0A1J0CZX0"/>
<dbReference type="NCBIfam" id="TIGR01453">
    <property type="entry name" value="grpIintron_endo"/>
    <property type="match status" value="1"/>
</dbReference>
<dbReference type="RefSeq" id="YP_009327767.1">
    <property type="nucleotide sequence ID" value="NC_032063.1"/>
</dbReference>
<dbReference type="InterPro" id="IPR003647">
    <property type="entry name" value="Intron_nuc_1_rpt"/>
</dbReference>
<dbReference type="SMART" id="SM00497">
    <property type="entry name" value="IENR1"/>
    <property type="match status" value="1"/>
</dbReference>
<dbReference type="InterPro" id="IPR006350">
    <property type="entry name" value="Intron_endoG1"/>
</dbReference>
<dbReference type="EMBL" id="KX066185">
    <property type="protein sequence ID" value="APB96726.1"/>
    <property type="molecule type" value="Genomic_DNA"/>
</dbReference>
<organism evidence="2">
    <name type="scientific">Epichloe typhina</name>
    <name type="common">Mycoparasitic fungus</name>
    <name type="synonym">Sphaeria typhina</name>
    <dbReference type="NCBI Taxonomy" id="5113"/>
    <lineage>
        <taxon>Eukaryota</taxon>
        <taxon>Fungi</taxon>
        <taxon>Dikarya</taxon>
        <taxon>Ascomycota</taxon>
        <taxon>Pezizomycotina</taxon>
        <taxon>Sordariomycetes</taxon>
        <taxon>Hypocreomycetidae</taxon>
        <taxon>Hypocreales</taxon>
        <taxon>Clavicipitaceae</taxon>
        <taxon>Epichloe</taxon>
    </lineage>
</organism>
<evidence type="ECO:0000313" key="2">
    <source>
        <dbReference type="EMBL" id="APB96726.1"/>
    </source>
</evidence>
<protein>
    <recommendedName>
        <fullName evidence="1">GIY-YIG domain-containing protein</fullName>
    </recommendedName>
</protein>
<evidence type="ECO:0000259" key="1">
    <source>
        <dbReference type="PROSITE" id="PS50164"/>
    </source>
</evidence>
<dbReference type="SUPFAM" id="SSF82771">
    <property type="entry name" value="GIY-YIG endonuclease"/>
    <property type="match status" value="1"/>
</dbReference>
<name>A0A1J0CZX0_EPITY</name>
<keyword evidence="2" id="KW-0496">Mitochondrion</keyword>
<dbReference type="Gene3D" id="3.40.1440.10">
    <property type="entry name" value="GIY-YIG endonuclease"/>
    <property type="match status" value="1"/>
</dbReference>
<dbReference type="SMART" id="SM00465">
    <property type="entry name" value="GIYc"/>
    <property type="match status" value="1"/>
</dbReference>
<proteinExistence type="predicted"/>
<accession>A0A1J0CZX0</accession>
<dbReference type="CDD" id="cd10445">
    <property type="entry name" value="GIY-YIG_bI1_like"/>
    <property type="match status" value="1"/>
</dbReference>
<dbReference type="InterPro" id="IPR000305">
    <property type="entry name" value="GIY-YIG_endonuc"/>
</dbReference>
<feature type="domain" description="GIY-YIG" evidence="1">
    <location>
        <begin position="26"/>
        <end position="112"/>
    </location>
</feature>
<gene>
    <name evidence="2" type="primary">orf243</name>
</gene>
<dbReference type="InterPro" id="IPR035901">
    <property type="entry name" value="GIY-YIG_endonuc_sf"/>
</dbReference>
<dbReference type="GO" id="GO:0004519">
    <property type="term" value="F:endonuclease activity"/>
    <property type="evidence" value="ECO:0007669"/>
    <property type="project" value="InterPro"/>
</dbReference>
<reference evidence="2" key="1">
    <citation type="journal article" date="2017" name="Mycologia">
        <title>Epichloe hybrida sp. nov., an emerging model system for investigating fungal allopolyploidy.</title>
        <authorList>
            <person name="Campbell M.A."/>
            <person name="Tapper B.A."/>
            <person name="Johnson R.D."/>
            <person name="Mace W."/>
            <person name="Ram A."/>
            <person name="Lukito Y."/>
            <person name="Dupont P.-Y."/>
            <person name="Johnson L.J."/>
            <person name="Scott D.B."/>
            <person name="Ganley A.R.D."/>
            <person name="Cox M.P."/>
        </authorList>
    </citation>
    <scope>NUCLEOTIDE SEQUENCE</scope>
    <source>
        <strain evidence="2">E8</strain>
    </source>
</reference>